<accession>A0A378XIR4</accession>
<name>A0A378XIR4_9BURK</name>
<evidence type="ECO:0000313" key="2">
    <source>
        <dbReference type="Proteomes" id="UP000254603"/>
    </source>
</evidence>
<evidence type="ECO:0000313" key="1">
    <source>
        <dbReference type="EMBL" id="SUA56565.1"/>
    </source>
</evidence>
<sequence length="76" mass="8714">MDTLSVPGNLQALIAQTQSRAMQETLRDVARHQSQRVDIFQKQPQTLNDEQYEKVIDRFVYKALPNLPKCAESLVV</sequence>
<organism evidence="1 2">
    <name type="scientific">Oligella ureolytica</name>
    <dbReference type="NCBI Taxonomy" id="90244"/>
    <lineage>
        <taxon>Bacteria</taxon>
        <taxon>Pseudomonadati</taxon>
        <taxon>Pseudomonadota</taxon>
        <taxon>Betaproteobacteria</taxon>
        <taxon>Burkholderiales</taxon>
        <taxon>Alcaligenaceae</taxon>
        <taxon>Oligella</taxon>
    </lineage>
</organism>
<dbReference type="EMBL" id="UGSB01000001">
    <property type="protein sequence ID" value="SUA56565.1"/>
    <property type="molecule type" value="Genomic_DNA"/>
</dbReference>
<proteinExistence type="predicted"/>
<dbReference type="AlphaFoldDB" id="A0A378XIR4"/>
<protein>
    <submittedName>
        <fullName evidence="1">Uncharacterized protein</fullName>
    </submittedName>
</protein>
<gene>
    <name evidence="1" type="ORF">NCTC11997_02121</name>
</gene>
<reference evidence="1 2" key="1">
    <citation type="submission" date="2018-06" db="EMBL/GenBank/DDBJ databases">
        <authorList>
            <consortium name="Pathogen Informatics"/>
            <person name="Doyle S."/>
        </authorList>
    </citation>
    <scope>NUCLEOTIDE SEQUENCE [LARGE SCALE GENOMIC DNA]</scope>
    <source>
        <strain evidence="1 2">NCTC11997</strain>
    </source>
</reference>
<dbReference type="Proteomes" id="UP000254603">
    <property type="component" value="Unassembled WGS sequence"/>
</dbReference>